<name>A0A226WQ46_CABSO</name>
<dbReference type="AlphaFoldDB" id="A0A226WQ46"/>
<gene>
    <name evidence="1" type="ORF">BSU04_37285</name>
</gene>
<sequence>MEAQTLRCDFAHIGVTQRRLASEPSYLGHRWPSSHRAVRFH</sequence>
<dbReference type="Proteomes" id="UP000214720">
    <property type="component" value="Unassembled WGS sequence"/>
</dbReference>
<reference evidence="2" key="1">
    <citation type="submission" date="2017-01" db="EMBL/GenBank/DDBJ databases">
        <title>Genome Analysis of Deinococcus marmoris KOPRI26562.</title>
        <authorList>
            <person name="Kim J.H."/>
            <person name="Oh H.-M."/>
        </authorList>
    </citation>
    <scope>NUCLEOTIDE SEQUENCE [LARGE SCALE GENOMIC DNA]</scope>
    <source>
        <strain evidence="2">PAMC 26633</strain>
    </source>
</reference>
<proteinExistence type="predicted"/>
<accession>A0A226WQ46</accession>
<evidence type="ECO:0000313" key="2">
    <source>
        <dbReference type="Proteomes" id="UP000214720"/>
    </source>
</evidence>
<dbReference type="EMBL" id="MTHB01000255">
    <property type="protein sequence ID" value="OXC73311.1"/>
    <property type="molecule type" value="Genomic_DNA"/>
</dbReference>
<organism evidence="1 2">
    <name type="scientific">Caballeronia sordidicola</name>
    <name type="common">Burkholderia sordidicola</name>
    <dbReference type="NCBI Taxonomy" id="196367"/>
    <lineage>
        <taxon>Bacteria</taxon>
        <taxon>Pseudomonadati</taxon>
        <taxon>Pseudomonadota</taxon>
        <taxon>Betaproteobacteria</taxon>
        <taxon>Burkholderiales</taxon>
        <taxon>Burkholderiaceae</taxon>
        <taxon>Caballeronia</taxon>
    </lineage>
</organism>
<comment type="caution">
    <text evidence="1">The sequence shown here is derived from an EMBL/GenBank/DDBJ whole genome shotgun (WGS) entry which is preliminary data.</text>
</comment>
<evidence type="ECO:0000313" key="1">
    <source>
        <dbReference type="EMBL" id="OXC73311.1"/>
    </source>
</evidence>
<protein>
    <submittedName>
        <fullName evidence="1">Uncharacterized protein</fullName>
    </submittedName>
</protein>